<evidence type="ECO:0008006" key="3">
    <source>
        <dbReference type="Google" id="ProtNLM"/>
    </source>
</evidence>
<reference evidence="2" key="2">
    <citation type="submission" date="2025-08" db="UniProtKB">
        <authorList>
            <consortium name="RefSeq"/>
        </authorList>
    </citation>
    <scope>IDENTIFICATION</scope>
    <source>
        <tissue evidence="2">Leaf</tissue>
    </source>
</reference>
<evidence type="ECO:0000313" key="2">
    <source>
        <dbReference type="RefSeq" id="XP_021850220.2"/>
    </source>
</evidence>
<dbReference type="GeneID" id="110789828"/>
<evidence type="ECO:0000313" key="1">
    <source>
        <dbReference type="Proteomes" id="UP000813463"/>
    </source>
</evidence>
<sequence length="307" mass="36083">MNICTWNVRGLNEPRKAVEIRRFLNKQSINVVSLIETRVRIGNKEKVQKRFGVQWTWFCTYSHSPKGRIWIGWQPADVDLQILSSSDQFVHCWVVTRDHKFESFFTAVYGLHTEIELMEILKGSDDPRVWSRIDRVFGNMKWMDSFPDISTKYMNPSLSDHSPIVIPCVKSDLHGVRPFRFLNYLVDHTSFEGIVTDSWNITDRGNLMEQIWWKLARVKSKLKTLHKEEFAHAAEKIEHYRGELDSLQTQLRVSSSPQMLAAEIDLVCKLKKWLGIEEQALKQKSRVQWLKVGDSNHHYFYAAMKER</sequence>
<gene>
    <name evidence="2" type="primary">LOC110789828</name>
</gene>
<dbReference type="InterPro" id="IPR036691">
    <property type="entry name" value="Endo/exonu/phosph_ase_sf"/>
</dbReference>
<dbReference type="Proteomes" id="UP000813463">
    <property type="component" value="Chromosome 3"/>
</dbReference>
<reference evidence="1" key="1">
    <citation type="journal article" date="2021" name="Nat. Commun.">
        <title>Genomic analyses provide insights into spinach domestication and the genetic basis of agronomic traits.</title>
        <authorList>
            <person name="Cai X."/>
            <person name="Sun X."/>
            <person name="Xu C."/>
            <person name="Sun H."/>
            <person name="Wang X."/>
            <person name="Ge C."/>
            <person name="Zhang Z."/>
            <person name="Wang Q."/>
            <person name="Fei Z."/>
            <person name="Jiao C."/>
            <person name="Wang Q."/>
        </authorList>
    </citation>
    <scope>NUCLEOTIDE SEQUENCE [LARGE SCALE GENOMIC DNA]</scope>
    <source>
        <strain evidence="1">cv. Varoflay</strain>
    </source>
</reference>
<name>A0A9R0IKI6_SPIOL</name>
<organism evidence="1 2">
    <name type="scientific">Spinacia oleracea</name>
    <name type="common">Spinach</name>
    <dbReference type="NCBI Taxonomy" id="3562"/>
    <lineage>
        <taxon>Eukaryota</taxon>
        <taxon>Viridiplantae</taxon>
        <taxon>Streptophyta</taxon>
        <taxon>Embryophyta</taxon>
        <taxon>Tracheophyta</taxon>
        <taxon>Spermatophyta</taxon>
        <taxon>Magnoliopsida</taxon>
        <taxon>eudicotyledons</taxon>
        <taxon>Gunneridae</taxon>
        <taxon>Pentapetalae</taxon>
        <taxon>Caryophyllales</taxon>
        <taxon>Chenopodiaceae</taxon>
        <taxon>Chenopodioideae</taxon>
        <taxon>Anserineae</taxon>
        <taxon>Spinacia</taxon>
    </lineage>
</organism>
<accession>A0A9R0IKI6</accession>
<proteinExistence type="predicted"/>
<dbReference type="AlphaFoldDB" id="A0A9R0IKI6"/>
<dbReference type="SUPFAM" id="SSF56219">
    <property type="entry name" value="DNase I-like"/>
    <property type="match status" value="1"/>
</dbReference>
<dbReference type="Gene3D" id="3.60.10.10">
    <property type="entry name" value="Endonuclease/exonuclease/phosphatase"/>
    <property type="match status" value="1"/>
</dbReference>
<dbReference type="PANTHER" id="PTHR33710:SF80">
    <property type="entry name" value="ENDONUCLEASE_EXONUCLEASE_PHOSPHATASE"/>
    <property type="match status" value="1"/>
</dbReference>
<dbReference type="PANTHER" id="PTHR33710">
    <property type="entry name" value="BNAC02G09200D PROTEIN"/>
    <property type="match status" value="1"/>
</dbReference>
<protein>
    <recommendedName>
        <fullName evidence="3">Endonuclease/exonuclease/phosphatase domain-containing protein</fullName>
    </recommendedName>
</protein>
<dbReference type="RefSeq" id="XP_021850220.2">
    <property type="nucleotide sequence ID" value="XM_021994528.2"/>
</dbReference>
<dbReference type="KEGG" id="soe:110789828"/>
<keyword evidence="1" id="KW-1185">Reference proteome</keyword>